<evidence type="ECO:0000256" key="7">
    <source>
        <dbReference type="SAM" id="Phobius"/>
    </source>
</evidence>
<evidence type="ECO:0000313" key="9">
    <source>
        <dbReference type="EMBL" id="TWU54575.1"/>
    </source>
</evidence>
<comment type="cofactor">
    <cofactor evidence="1">
        <name>Zn(2+)</name>
        <dbReference type="ChEBI" id="CHEBI:29105"/>
    </cofactor>
</comment>
<comment type="subcellular location">
    <subcellularLocation>
        <location evidence="2">Endomembrane system</location>
        <topology evidence="2">Multi-pass membrane protein</topology>
    </subcellularLocation>
</comment>
<dbReference type="InterPro" id="IPR001193">
    <property type="entry name" value="MBTPS2"/>
</dbReference>
<feature type="domain" description="Peptidase M50" evidence="8">
    <location>
        <begin position="178"/>
        <end position="448"/>
    </location>
</feature>
<dbReference type="OrthoDB" id="9759690at2"/>
<keyword evidence="6 7" id="KW-0472">Membrane</keyword>
<dbReference type="Proteomes" id="UP000318288">
    <property type="component" value="Unassembled WGS sequence"/>
</dbReference>
<gene>
    <name evidence="9" type="ORF">Poly51_32940</name>
</gene>
<evidence type="ECO:0000256" key="6">
    <source>
        <dbReference type="ARBA" id="ARBA00023136"/>
    </source>
</evidence>
<keyword evidence="5 7" id="KW-1133">Transmembrane helix</keyword>
<dbReference type="PANTHER" id="PTHR13325">
    <property type="entry name" value="PROTEASE M50 MEMBRANE-BOUND TRANSCRIPTION FACTOR SITE 2 PROTEASE"/>
    <property type="match status" value="1"/>
</dbReference>
<feature type="transmembrane region" description="Helical" evidence="7">
    <location>
        <begin position="262"/>
        <end position="281"/>
    </location>
</feature>
<protein>
    <submittedName>
        <fullName evidence="9">Peptidase family M50</fullName>
    </submittedName>
</protein>
<name>A0A5C6F0K8_9BACT</name>
<sequence length="711" mass="77678">MKAKSAALRLRPDLIHKRIQSGGTMVWVIKDPLARTYVHFTEQEHTMLCLADGKRSLTQLCSDAAALFVPQHLPATNVVQFFAEANAKGLLIAAKLPSSAKTTSRWSNPLAIRLPGIDPTPWLGYLDPIARVLFSPFAIVAGIAVMLVAVSMAVSRWSVFAENLSTAAGRFDLWVVLVLAIAMTKITHELAHAMVCRKLGGQCTEIGVMFLVGIPCLYCDVSDAWMIPRPWKRMLVSAAGMIAELMIAAIATWVWVFTIDGPLRDVCVTVMVVCSASTVLFNGNPLMRYDGYYILSDAIGIPNLAGRANALANDRLRNFLWGVAPVYSSSVDDAGARSIGLIAYFIASVVYRWMVYSALATVFYAWAKSHGGGDLALIVIGSLLMSFLVRGFPRWFKKPCTQSRSSDFFSTRPGLALAGLSALLVAGAFVPLPRSVTAPSITQPQSAETLVVTLPGRVQNAVRGGTVVQPGQVVCSLVDDDAAQHRLSMTTRRDQLVSTLASLQNRRGIDSDAASTIPATRRALDETEKQIKLVDRELDRRSIRATVRGVAFDPERMAMSPVRAEDSQFWSGTPLDLDNRGARLDEGTTICVIGDEVERDAIAYIRQQDVELVRVGQPVAILVADRPRGSVRGVIMEVATSPANEIPEGLIRSGRISDKAIDVLRSPYYQARVRIDHQATPLSVRMIATVQVEVESASAWIRLRRWFSNAF</sequence>
<feature type="transmembrane region" description="Helical" evidence="7">
    <location>
        <begin position="341"/>
        <end position="367"/>
    </location>
</feature>
<feature type="transmembrane region" description="Helical" evidence="7">
    <location>
        <begin position="373"/>
        <end position="393"/>
    </location>
</feature>
<keyword evidence="4 7" id="KW-0812">Transmembrane</keyword>
<accession>A0A5C6F0K8</accession>
<feature type="transmembrane region" description="Helical" evidence="7">
    <location>
        <begin position="132"/>
        <end position="153"/>
    </location>
</feature>
<evidence type="ECO:0000256" key="5">
    <source>
        <dbReference type="ARBA" id="ARBA00022989"/>
    </source>
</evidence>
<feature type="transmembrane region" description="Helical" evidence="7">
    <location>
        <begin position="173"/>
        <end position="191"/>
    </location>
</feature>
<dbReference type="GO" id="GO:0016020">
    <property type="term" value="C:membrane"/>
    <property type="evidence" value="ECO:0007669"/>
    <property type="project" value="InterPro"/>
</dbReference>
<dbReference type="GO" id="GO:0004222">
    <property type="term" value="F:metalloendopeptidase activity"/>
    <property type="evidence" value="ECO:0007669"/>
    <property type="project" value="InterPro"/>
</dbReference>
<dbReference type="PANTHER" id="PTHR13325:SF3">
    <property type="entry name" value="MEMBRANE-BOUND TRANSCRIPTION FACTOR SITE-2 PROTEASE"/>
    <property type="match status" value="1"/>
</dbReference>
<reference evidence="9 10" key="1">
    <citation type="submission" date="2019-02" db="EMBL/GenBank/DDBJ databases">
        <title>Deep-cultivation of Planctomycetes and their phenomic and genomic characterization uncovers novel biology.</title>
        <authorList>
            <person name="Wiegand S."/>
            <person name="Jogler M."/>
            <person name="Boedeker C."/>
            <person name="Pinto D."/>
            <person name="Vollmers J."/>
            <person name="Rivas-Marin E."/>
            <person name="Kohn T."/>
            <person name="Peeters S.H."/>
            <person name="Heuer A."/>
            <person name="Rast P."/>
            <person name="Oberbeckmann S."/>
            <person name="Bunk B."/>
            <person name="Jeske O."/>
            <person name="Meyerdierks A."/>
            <person name="Storesund J.E."/>
            <person name="Kallscheuer N."/>
            <person name="Luecker S."/>
            <person name="Lage O.M."/>
            <person name="Pohl T."/>
            <person name="Merkel B.J."/>
            <person name="Hornburger P."/>
            <person name="Mueller R.-W."/>
            <person name="Bruemmer F."/>
            <person name="Labrenz M."/>
            <person name="Spormann A.M."/>
            <person name="Op Den Camp H."/>
            <person name="Overmann J."/>
            <person name="Amann R."/>
            <person name="Jetten M.S.M."/>
            <person name="Mascher T."/>
            <person name="Medema M.H."/>
            <person name="Devos D.P."/>
            <person name="Kaster A.-K."/>
            <person name="Ovreas L."/>
            <person name="Rohde M."/>
            <person name="Galperin M.Y."/>
            <person name="Jogler C."/>
        </authorList>
    </citation>
    <scope>NUCLEOTIDE SEQUENCE [LARGE SCALE GENOMIC DNA]</scope>
    <source>
        <strain evidence="9 10">Poly51</strain>
    </source>
</reference>
<dbReference type="AlphaFoldDB" id="A0A5C6F0K8"/>
<evidence type="ECO:0000256" key="3">
    <source>
        <dbReference type="ARBA" id="ARBA00007931"/>
    </source>
</evidence>
<evidence type="ECO:0000256" key="1">
    <source>
        <dbReference type="ARBA" id="ARBA00001947"/>
    </source>
</evidence>
<comment type="caution">
    <text evidence="9">The sequence shown here is derived from an EMBL/GenBank/DDBJ whole genome shotgun (WGS) entry which is preliminary data.</text>
</comment>
<feature type="transmembrane region" description="Helical" evidence="7">
    <location>
        <begin position="414"/>
        <end position="432"/>
    </location>
</feature>
<keyword evidence="10" id="KW-1185">Reference proteome</keyword>
<dbReference type="GO" id="GO:0012505">
    <property type="term" value="C:endomembrane system"/>
    <property type="evidence" value="ECO:0007669"/>
    <property type="project" value="UniProtKB-SubCell"/>
</dbReference>
<feature type="transmembrane region" description="Helical" evidence="7">
    <location>
        <begin position="235"/>
        <end position="256"/>
    </location>
</feature>
<dbReference type="EMBL" id="SJPW01000004">
    <property type="protein sequence ID" value="TWU54575.1"/>
    <property type="molecule type" value="Genomic_DNA"/>
</dbReference>
<organism evidence="9 10">
    <name type="scientific">Rubripirellula tenax</name>
    <dbReference type="NCBI Taxonomy" id="2528015"/>
    <lineage>
        <taxon>Bacteria</taxon>
        <taxon>Pseudomonadati</taxon>
        <taxon>Planctomycetota</taxon>
        <taxon>Planctomycetia</taxon>
        <taxon>Pirellulales</taxon>
        <taxon>Pirellulaceae</taxon>
        <taxon>Rubripirellula</taxon>
    </lineage>
</organism>
<comment type="similarity">
    <text evidence="3">Belongs to the peptidase M50B family.</text>
</comment>
<evidence type="ECO:0000313" key="10">
    <source>
        <dbReference type="Proteomes" id="UP000318288"/>
    </source>
</evidence>
<dbReference type="Gene3D" id="2.40.30.170">
    <property type="match status" value="1"/>
</dbReference>
<dbReference type="GO" id="GO:0031293">
    <property type="term" value="P:membrane protein intracellular domain proteolysis"/>
    <property type="evidence" value="ECO:0007669"/>
    <property type="project" value="TreeGrafter"/>
</dbReference>
<dbReference type="GO" id="GO:0005737">
    <property type="term" value="C:cytoplasm"/>
    <property type="evidence" value="ECO:0007669"/>
    <property type="project" value="TreeGrafter"/>
</dbReference>
<evidence type="ECO:0000256" key="2">
    <source>
        <dbReference type="ARBA" id="ARBA00004127"/>
    </source>
</evidence>
<dbReference type="InterPro" id="IPR008915">
    <property type="entry name" value="Peptidase_M50"/>
</dbReference>
<dbReference type="Pfam" id="PF02163">
    <property type="entry name" value="Peptidase_M50"/>
    <property type="match status" value="1"/>
</dbReference>
<proteinExistence type="inferred from homology"/>
<evidence type="ECO:0000256" key="4">
    <source>
        <dbReference type="ARBA" id="ARBA00022692"/>
    </source>
</evidence>
<evidence type="ECO:0000259" key="8">
    <source>
        <dbReference type="Pfam" id="PF02163"/>
    </source>
</evidence>